<organism evidence="5 6">
    <name type="scientific">Microbacterium protaetiae</name>
    <dbReference type="NCBI Taxonomy" id="2509458"/>
    <lineage>
        <taxon>Bacteria</taxon>
        <taxon>Bacillati</taxon>
        <taxon>Actinomycetota</taxon>
        <taxon>Actinomycetes</taxon>
        <taxon>Micrococcales</taxon>
        <taxon>Microbacteriaceae</taxon>
        <taxon>Microbacterium</taxon>
    </lineage>
</organism>
<keyword evidence="2" id="KW-1133">Transmembrane helix</keyword>
<dbReference type="AlphaFoldDB" id="A0A4P6EDI5"/>
<dbReference type="KEGG" id="mprt:ET475_03400"/>
<protein>
    <submittedName>
        <fullName evidence="5">FHA domain-containing protein</fullName>
    </submittedName>
</protein>
<dbReference type="InterPro" id="IPR000253">
    <property type="entry name" value="FHA_dom"/>
</dbReference>
<keyword evidence="6" id="KW-1185">Reference proteome</keyword>
<name>A0A4P6EDI5_9MICO</name>
<dbReference type="Pfam" id="PF00498">
    <property type="entry name" value="FHA"/>
    <property type="match status" value="1"/>
</dbReference>
<feature type="chain" id="PRO_5021022880" evidence="3">
    <location>
        <begin position="26"/>
        <end position="376"/>
    </location>
</feature>
<dbReference type="Gene3D" id="2.60.200.20">
    <property type="match status" value="1"/>
</dbReference>
<dbReference type="InterPro" id="IPR008984">
    <property type="entry name" value="SMAD_FHA_dom_sf"/>
</dbReference>
<keyword evidence="1" id="KW-0597">Phosphoprotein</keyword>
<feature type="domain" description="FHA" evidence="4">
    <location>
        <begin position="283"/>
        <end position="333"/>
    </location>
</feature>
<keyword evidence="2" id="KW-0812">Transmembrane</keyword>
<feature type="transmembrane region" description="Helical" evidence="2">
    <location>
        <begin position="70"/>
        <end position="98"/>
    </location>
</feature>
<dbReference type="EMBL" id="CP035494">
    <property type="protein sequence ID" value="QAY59129.1"/>
    <property type="molecule type" value="Genomic_DNA"/>
</dbReference>
<accession>A0A4P6EDI5</accession>
<evidence type="ECO:0000256" key="2">
    <source>
        <dbReference type="SAM" id="Phobius"/>
    </source>
</evidence>
<evidence type="ECO:0000256" key="1">
    <source>
        <dbReference type="ARBA" id="ARBA00022553"/>
    </source>
</evidence>
<keyword evidence="3" id="KW-0732">Signal</keyword>
<dbReference type="CDD" id="cd00060">
    <property type="entry name" value="FHA"/>
    <property type="match status" value="1"/>
</dbReference>
<feature type="signal peptide" evidence="3">
    <location>
        <begin position="1"/>
        <end position="25"/>
    </location>
</feature>
<dbReference type="Proteomes" id="UP000293995">
    <property type="component" value="Chromosome"/>
</dbReference>
<evidence type="ECO:0000313" key="5">
    <source>
        <dbReference type="EMBL" id="QAY59129.1"/>
    </source>
</evidence>
<feature type="transmembrane region" description="Helical" evidence="2">
    <location>
        <begin position="118"/>
        <end position="138"/>
    </location>
</feature>
<reference evidence="5 6" key="1">
    <citation type="submission" date="2019-01" db="EMBL/GenBank/DDBJ databases">
        <title>Genome sequencing of strain DFW100M-13.</title>
        <authorList>
            <person name="Heo J."/>
            <person name="Kim S.-J."/>
            <person name="Kim J.-S."/>
            <person name="Hong S.-B."/>
            <person name="Kwon S.-W."/>
        </authorList>
    </citation>
    <scope>NUCLEOTIDE SEQUENCE [LARGE SCALE GENOMIC DNA]</scope>
    <source>
        <strain evidence="5 6">DFW100M-13</strain>
    </source>
</reference>
<gene>
    <name evidence="5" type="ORF">ET475_03400</name>
</gene>
<dbReference type="SUPFAM" id="SSF49879">
    <property type="entry name" value="SMAD/FHA domain"/>
    <property type="match status" value="1"/>
</dbReference>
<evidence type="ECO:0000313" key="6">
    <source>
        <dbReference type="Proteomes" id="UP000293995"/>
    </source>
</evidence>
<evidence type="ECO:0000259" key="4">
    <source>
        <dbReference type="PROSITE" id="PS50006"/>
    </source>
</evidence>
<dbReference type="RefSeq" id="WP_129386025.1">
    <property type="nucleotide sequence ID" value="NZ_CP035494.1"/>
</dbReference>
<evidence type="ECO:0000256" key="3">
    <source>
        <dbReference type="SAM" id="SignalP"/>
    </source>
</evidence>
<dbReference type="PROSITE" id="PS50006">
    <property type="entry name" value="FHA_DOMAIN"/>
    <property type="match status" value="1"/>
</dbReference>
<sequence>MTAHAPVLRAATACAVCGSGVPAGADACPQCGAVQIRPATIAARMAAVTVDIAAVAIVTCVVILATRSVFFGIVAAVEATLALWILQARTGAGLGNALMRLRTARMDKPDSPGGGRTLVRGACTAVGLCVLAVGAWLLELTGAADRSGWRRSWADRLAGTVVVEVPRRAHRAKVSALAPAAPVAPVIERPAPIAPSMLGVPAPVREVPAAKTDAPRRRRTATPVSATPVAAAVADAAIAAPRRASAVPAEPVSVLPALDARAASVLLVFDTGQRAPVPVPCAVDLGRNPTPVENGDLVISVDDPGRTVSKVHARLEITATDAWVTDLGSTNGSDLIAEDGAARPLTAHRRTLVEDGMRVRVGDRTVTMTRLTGADV</sequence>
<proteinExistence type="predicted"/>
<feature type="transmembrane region" description="Helical" evidence="2">
    <location>
        <begin position="45"/>
        <end position="64"/>
    </location>
</feature>
<keyword evidence="2" id="KW-0472">Membrane</keyword>
<dbReference type="OrthoDB" id="5111283at2"/>